<dbReference type="GO" id="GO:0005737">
    <property type="term" value="C:cytoplasm"/>
    <property type="evidence" value="ECO:0007669"/>
    <property type="project" value="UniProtKB-SubCell"/>
</dbReference>
<dbReference type="Pfam" id="PF00569">
    <property type="entry name" value="ZZ"/>
    <property type="match status" value="1"/>
</dbReference>
<feature type="domain" description="ZZ-type" evidence="10">
    <location>
        <begin position="259"/>
        <end position="315"/>
    </location>
</feature>
<evidence type="ECO:0000256" key="9">
    <source>
        <dbReference type="PROSITE-ProRule" id="PRU00228"/>
    </source>
</evidence>
<dbReference type="GO" id="GO:0045202">
    <property type="term" value="C:synapse"/>
    <property type="evidence" value="ECO:0007669"/>
    <property type="project" value="GOC"/>
</dbReference>
<gene>
    <name evidence="11" type="ORF">LARSCL_LOCUS13836</name>
</gene>
<dbReference type="AlphaFoldDB" id="A0AAV2APV9"/>
<dbReference type="InterPro" id="IPR050774">
    <property type="entry name" value="KCMF1/Dystrophin"/>
</dbReference>
<dbReference type="Gene3D" id="6.10.140.70">
    <property type="match status" value="1"/>
</dbReference>
<dbReference type="PANTHER" id="PTHR12268:SF14">
    <property type="entry name" value="DYSTROPHIN-1"/>
    <property type="match status" value="1"/>
</dbReference>
<evidence type="ECO:0000256" key="6">
    <source>
        <dbReference type="ARBA" id="ARBA00022833"/>
    </source>
</evidence>
<dbReference type="GO" id="GO:0046716">
    <property type="term" value="P:muscle cell cellular homeostasis"/>
    <property type="evidence" value="ECO:0007669"/>
    <property type="project" value="UniProtKB-ARBA"/>
</dbReference>
<evidence type="ECO:0000256" key="3">
    <source>
        <dbReference type="ARBA" id="ARBA00022490"/>
    </source>
</evidence>
<dbReference type="GO" id="GO:0099536">
    <property type="term" value="P:synaptic signaling"/>
    <property type="evidence" value="ECO:0007669"/>
    <property type="project" value="TreeGrafter"/>
</dbReference>
<dbReference type="PROSITE" id="PS50135">
    <property type="entry name" value="ZF_ZZ_2"/>
    <property type="match status" value="1"/>
</dbReference>
<evidence type="ECO:0000256" key="5">
    <source>
        <dbReference type="ARBA" id="ARBA00022771"/>
    </source>
</evidence>
<evidence type="ECO:0000256" key="4">
    <source>
        <dbReference type="ARBA" id="ARBA00022723"/>
    </source>
</evidence>
<comment type="caution">
    <text evidence="11">The sequence shown here is derived from an EMBL/GenBank/DDBJ whole genome shotgun (WGS) entry which is preliminary data.</text>
</comment>
<evidence type="ECO:0000313" key="12">
    <source>
        <dbReference type="Proteomes" id="UP001497382"/>
    </source>
</evidence>
<keyword evidence="4" id="KW-0479">Metal-binding</keyword>
<evidence type="ECO:0000256" key="1">
    <source>
        <dbReference type="ARBA" id="ARBA00004245"/>
    </source>
</evidence>
<dbReference type="PANTHER" id="PTHR12268">
    <property type="entry name" value="E3 UBIQUITIN-PROTEIN LIGASE KCMF1"/>
    <property type="match status" value="1"/>
</dbReference>
<evidence type="ECO:0000259" key="10">
    <source>
        <dbReference type="PROSITE" id="PS50135"/>
    </source>
</evidence>
<dbReference type="Pfam" id="PF09068">
    <property type="entry name" value="EF-hand_2"/>
    <property type="match status" value="1"/>
</dbReference>
<keyword evidence="5 9" id="KW-0863">Zinc-finger</keyword>
<dbReference type="SUPFAM" id="SSF47473">
    <property type="entry name" value="EF-hand"/>
    <property type="match status" value="2"/>
</dbReference>
<name>A0AAV2APV9_9ARAC</name>
<dbReference type="Pfam" id="PF09069">
    <property type="entry name" value="EF-hand_3"/>
    <property type="match status" value="1"/>
</dbReference>
<dbReference type="InterPro" id="IPR043145">
    <property type="entry name" value="Znf_ZZ_sf"/>
</dbReference>
<accession>A0AAV2APV9</accession>
<dbReference type="GO" id="GO:0008270">
    <property type="term" value="F:zinc ion binding"/>
    <property type="evidence" value="ECO:0007669"/>
    <property type="project" value="UniProtKB-KW"/>
</dbReference>
<dbReference type="InterPro" id="IPR011992">
    <property type="entry name" value="EF-hand-dom_pair"/>
</dbReference>
<dbReference type="SUPFAM" id="SSF57850">
    <property type="entry name" value="RING/U-box"/>
    <property type="match status" value="1"/>
</dbReference>
<evidence type="ECO:0000256" key="8">
    <source>
        <dbReference type="ARBA" id="ARBA00023212"/>
    </source>
</evidence>
<keyword evidence="7" id="KW-0106">Calcium</keyword>
<keyword evidence="6" id="KW-0862">Zinc</keyword>
<dbReference type="GO" id="GO:0016010">
    <property type="term" value="C:dystrophin-associated glycoprotein complex"/>
    <property type="evidence" value="ECO:0007669"/>
    <property type="project" value="UniProtKB-ARBA"/>
</dbReference>
<dbReference type="Gene3D" id="1.10.238.10">
    <property type="entry name" value="EF-hand"/>
    <property type="match status" value="1"/>
</dbReference>
<dbReference type="GO" id="GO:0050804">
    <property type="term" value="P:modulation of chemical synaptic transmission"/>
    <property type="evidence" value="ECO:0007669"/>
    <property type="project" value="UniProtKB-ARBA"/>
</dbReference>
<keyword evidence="3" id="KW-0963">Cytoplasm</keyword>
<comment type="subcellular location">
    <subcellularLocation>
        <location evidence="2">Cell membrane</location>
        <location evidence="2">Sarcolemma</location>
        <topology evidence="2">Peripheral membrane protein</topology>
        <orientation evidence="2">Cytoplasmic side</orientation>
    </subcellularLocation>
    <subcellularLocation>
        <location evidence="1">Cytoplasm</location>
        <location evidence="1">Cytoskeleton</location>
    </subcellularLocation>
</comment>
<dbReference type="InterPro" id="IPR000433">
    <property type="entry name" value="Znf_ZZ"/>
</dbReference>
<dbReference type="Gene3D" id="3.30.60.90">
    <property type="match status" value="1"/>
</dbReference>
<evidence type="ECO:0000313" key="11">
    <source>
        <dbReference type="EMBL" id="CAL1285651.1"/>
    </source>
</evidence>
<dbReference type="InterPro" id="IPR015153">
    <property type="entry name" value="EF-hand_dom_typ1"/>
</dbReference>
<keyword evidence="8" id="KW-0206">Cytoskeleton</keyword>
<sequence length="697" mass="78229">MISCFKVTGGASGIWENGVNNTHAAVYTSASNFDSDYVPKISKIIESLREYDVFRYSAYRTAFKLRAIQKASKLHMIELSMIHALLKDYECNSNSLDETITLAKVENLLCALYTEASKKIGITGEPNMMALLFLAFLQNTFSENDKPLLFIHVKVALTLFSSAKLAEKYKYFFHYCSNGSTISKDNLYVLLNSLSKIAEIVGEQVTFGSHLVPAAVKNLLKFSKGKITLKKFQKWLLLEPQTLVWISTLHRISSSETTQHFVSCDYCRISPVVGLRYRCLQCINYNLCQNCFLRGYLNKRHKERHQVQEFVNPASTWEETKATINALKNKLPFAQCTTKPYLSFDEESIFESMRDTSKESIRNSLINLTLKKNTAAYIVKELSSIINKLEDDKQKVLAFSDKENECDNGQQNFLSKVYQNDLRNGESLQNFKANLDSQLARLKDLLKNLQTPGSSQREITNFISPVAHFPFNKMDHYYESTPLNSAVELNKMQPSLPASGISASELLEKQRNHSTSLDFTNVLSSFRSQELTNSTQFSSSVISKPSHCESEDASIGLSEFLNFSSPSNLSEKLAGLDLSKLSPIYFNSSSGYDKSLSKRSTECHLSVTPMRSSASVPSMAKACSSTFTLNNDQSLEAMELELQTMLQQIESLLPQVSGLSNDSLEKEKVRNALSDMETAVKKLSHLSLTLSTGSTDL</sequence>
<organism evidence="11 12">
    <name type="scientific">Larinioides sclopetarius</name>
    <dbReference type="NCBI Taxonomy" id="280406"/>
    <lineage>
        <taxon>Eukaryota</taxon>
        <taxon>Metazoa</taxon>
        <taxon>Ecdysozoa</taxon>
        <taxon>Arthropoda</taxon>
        <taxon>Chelicerata</taxon>
        <taxon>Arachnida</taxon>
        <taxon>Araneae</taxon>
        <taxon>Araneomorphae</taxon>
        <taxon>Entelegynae</taxon>
        <taxon>Araneoidea</taxon>
        <taxon>Araneidae</taxon>
        <taxon>Larinioides</taxon>
    </lineage>
</organism>
<proteinExistence type="predicted"/>
<dbReference type="SMART" id="SM00291">
    <property type="entry name" value="ZnF_ZZ"/>
    <property type="match status" value="1"/>
</dbReference>
<evidence type="ECO:0000256" key="2">
    <source>
        <dbReference type="ARBA" id="ARBA00004278"/>
    </source>
</evidence>
<keyword evidence="12" id="KW-1185">Reference proteome</keyword>
<protein>
    <recommendedName>
        <fullName evidence="10">ZZ-type domain-containing protein</fullName>
    </recommendedName>
</protein>
<dbReference type="PROSITE" id="PS01357">
    <property type="entry name" value="ZF_ZZ_1"/>
    <property type="match status" value="1"/>
</dbReference>
<evidence type="ECO:0000256" key="7">
    <source>
        <dbReference type="ARBA" id="ARBA00022837"/>
    </source>
</evidence>
<dbReference type="EMBL" id="CAXIEN010000193">
    <property type="protein sequence ID" value="CAL1285651.1"/>
    <property type="molecule type" value="Genomic_DNA"/>
</dbReference>
<dbReference type="Proteomes" id="UP001497382">
    <property type="component" value="Unassembled WGS sequence"/>
</dbReference>
<reference evidence="11 12" key="1">
    <citation type="submission" date="2024-04" db="EMBL/GenBank/DDBJ databases">
        <authorList>
            <person name="Rising A."/>
            <person name="Reimegard J."/>
            <person name="Sonavane S."/>
            <person name="Akerstrom W."/>
            <person name="Nylinder S."/>
            <person name="Hedman E."/>
            <person name="Kallberg Y."/>
        </authorList>
    </citation>
    <scope>NUCLEOTIDE SEQUENCE [LARGE SCALE GENOMIC DNA]</scope>
</reference>
<dbReference type="InterPro" id="IPR015154">
    <property type="entry name" value="EF-hand_dom_typ2"/>
</dbReference>